<dbReference type="PRINTS" id="PR00834">
    <property type="entry name" value="PROTEASES2C"/>
</dbReference>
<evidence type="ECO:0000259" key="5">
    <source>
        <dbReference type="PROSITE" id="PS50106"/>
    </source>
</evidence>
<name>A0ABT7AQG4_9CYAN</name>
<keyword evidence="4" id="KW-0812">Transmembrane</keyword>
<dbReference type="InterPro" id="IPR036034">
    <property type="entry name" value="PDZ_sf"/>
</dbReference>
<evidence type="ECO:0000313" key="6">
    <source>
        <dbReference type="EMBL" id="MDJ1169142.1"/>
    </source>
</evidence>
<dbReference type="Pfam" id="PF13365">
    <property type="entry name" value="Trypsin_2"/>
    <property type="match status" value="1"/>
</dbReference>
<dbReference type="Gene3D" id="2.40.10.120">
    <property type="match status" value="1"/>
</dbReference>
<dbReference type="SMART" id="SM00228">
    <property type="entry name" value="PDZ"/>
    <property type="match status" value="1"/>
</dbReference>
<feature type="domain" description="PDZ" evidence="5">
    <location>
        <begin position="300"/>
        <end position="383"/>
    </location>
</feature>
<dbReference type="PANTHER" id="PTHR22939:SF129">
    <property type="entry name" value="SERINE PROTEASE HTRA2, MITOCHONDRIAL"/>
    <property type="match status" value="1"/>
</dbReference>
<dbReference type="InterPro" id="IPR001940">
    <property type="entry name" value="Peptidase_S1C"/>
</dbReference>
<accession>A0ABT7AQG4</accession>
<evidence type="ECO:0000256" key="4">
    <source>
        <dbReference type="SAM" id="Phobius"/>
    </source>
</evidence>
<sequence>MSLLVRRGIIYLGVFVLGGSVGWLGSRYLQNHQILSRPRPSAVPVVLPPLPEPSALPESQEPLPTNFIARAVEKVGPAVVRIDATRRVKAQISPPFRNPLLDRFFGEELPSAPERLERGTGSGVILSAQGQLVTNAHVVEGADVVEITLRDGRTFEGVVLGRDSVTDIAAIKIEAQELPVAEIGGTEELVAGQWAIAIGNPLGLDNTVTAGIISATGRSSAQVGIPDKRVRFIQTDAAINPGNSGGPLLNEQGQVIGINTAIRADAQGLGFAIPIETALRVADQLFTSGTAEHPFLGIQMVDLTPATKALLQQQQFPIADPLNEGVIITGIVRNSPAENSQLQQGDIIISVDGILVKNATEVQALVEQSTVGELLVLGVNRGGEKIEISIRPGSLPQSKP</sequence>
<dbReference type="SUPFAM" id="SSF50156">
    <property type="entry name" value="PDZ domain-like"/>
    <property type="match status" value="1"/>
</dbReference>
<comment type="similarity">
    <text evidence="1">Belongs to the peptidase S1C family.</text>
</comment>
<reference evidence="6 7" key="1">
    <citation type="submission" date="2023-01" db="EMBL/GenBank/DDBJ databases">
        <title>Novel diversity within Roseofilum (Cyanobacteria; Desertifilaceae) from marine benthic mats with descriptions of four novel species.</title>
        <authorList>
            <person name="Wang Y."/>
            <person name="Berthold D.E."/>
            <person name="Hu J."/>
            <person name="Lefler F.W."/>
            <person name="Laughinghouse H.D. IV."/>
        </authorList>
    </citation>
    <scope>NUCLEOTIDE SEQUENCE [LARGE SCALE GENOMIC DNA]</scope>
    <source>
        <strain evidence="6 7">BLCC-M154</strain>
    </source>
</reference>
<gene>
    <name evidence="6" type="ORF">PMG71_06860</name>
</gene>
<organism evidence="6 7">
    <name type="scientific">Roseofilum acuticapitatum BLCC-M154</name>
    <dbReference type="NCBI Taxonomy" id="3022444"/>
    <lineage>
        <taxon>Bacteria</taxon>
        <taxon>Bacillati</taxon>
        <taxon>Cyanobacteriota</taxon>
        <taxon>Cyanophyceae</taxon>
        <taxon>Desertifilales</taxon>
        <taxon>Desertifilaceae</taxon>
        <taxon>Roseofilum</taxon>
        <taxon>Roseofilum acuticapitatum</taxon>
    </lineage>
</organism>
<keyword evidence="4" id="KW-1133">Transmembrane helix</keyword>
<dbReference type="Gene3D" id="2.30.42.10">
    <property type="match status" value="1"/>
</dbReference>
<feature type="transmembrane region" description="Helical" evidence="4">
    <location>
        <begin position="9"/>
        <end position="29"/>
    </location>
</feature>
<evidence type="ECO:0000256" key="2">
    <source>
        <dbReference type="ARBA" id="ARBA00022670"/>
    </source>
</evidence>
<proteinExistence type="inferred from homology"/>
<keyword evidence="2" id="KW-0645">Protease</keyword>
<dbReference type="PROSITE" id="PS50106">
    <property type="entry name" value="PDZ"/>
    <property type="match status" value="1"/>
</dbReference>
<evidence type="ECO:0000256" key="1">
    <source>
        <dbReference type="ARBA" id="ARBA00010541"/>
    </source>
</evidence>
<evidence type="ECO:0000256" key="3">
    <source>
        <dbReference type="ARBA" id="ARBA00022801"/>
    </source>
</evidence>
<dbReference type="NCBIfam" id="NF041521">
    <property type="entry name" value="HhoA_HhoB_HtrA"/>
    <property type="match status" value="1"/>
</dbReference>
<dbReference type="InterPro" id="IPR048172">
    <property type="entry name" value="HhoA_HhoB_HtrA-like"/>
</dbReference>
<protein>
    <submittedName>
        <fullName evidence="6">Trypsin-like peptidase domain-containing protein</fullName>
    </submittedName>
</protein>
<keyword evidence="3" id="KW-0378">Hydrolase</keyword>
<dbReference type="SUPFAM" id="SSF50494">
    <property type="entry name" value="Trypsin-like serine proteases"/>
    <property type="match status" value="1"/>
</dbReference>
<evidence type="ECO:0000313" key="7">
    <source>
        <dbReference type="Proteomes" id="UP001235303"/>
    </source>
</evidence>
<keyword evidence="7" id="KW-1185">Reference proteome</keyword>
<keyword evidence="4" id="KW-0472">Membrane</keyword>
<dbReference type="RefSeq" id="WP_283752902.1">
    <property type="nucleotide sequence ID" value="NZ_JAQOSP010000045.1"/>
</dbReference>
<dbReference type="EMBL" id="JAQOSP010000045">
    <property type="protein sequence ID" value="MDJ1169142.1"/>
    <property type="molecule type" value="Genomic_DNA"/>
</dbReference>
<dbReference type="Proteomes" id="UP001235303">
    <property type="component" value="Unassembled WGS sequence"/>
</dbReference>
<dbReference type="PANTHER" id="PTHR22939">
    <property type="entry name" value="SERINE PROTEASE FAMILY S1C HTRA-RELATED"/>
    <property type="match status" value="1"/>
</dbReference>
<dbReference type="InterPro" id="IPR009003">
    <property type="entry name" value="Peptidase_S1_PA"/>
</dbReference>
<dbReference type="InterPro" id="IPR001478">
    <property type="entry name" value="PDZ"/>
</dbReference>
<dbReference type="Pfam" id="PF13180">
    <property type="entry name" value="PDZ_2"/>
    <property type="match status" value="1"/>
</dbReference>
<comment type="caution">
    <text evidence="6">The sequence shown here is derived from an EMBL/GenBank/DDBJ whole genome shotgun (WGS) entry which is preliminary data.</text>
</comment>